<organism evidence="1 2">
    <name type="scientific">Persea americana</name>
    <name type="common">Avocado</name>
    <dbReference type="NCBI Taxonomy" id="3435"/>
    <lineage>
        <taxon>Eukaryota</taxon>
        <taxon>Viridiplantae</taxon>
        <taxon>Streptophyta</taxon>
        <taxon>Embryophyta</taxon>
        <taxon>Tracheophyta</taxon>
        <taxon>Spermatophyta</taxon>
        <taxon>Magnoliopsida</taxon>
        <taxon>Magnoliidae</taxon>
        <taxon>Laurales</taxon>
        <taxon>Lauraceae</taxon>
        <taxon>Persea</taxon>
    </lineage>
</organism>
<evidence type="ECO:0000313" key="1">
    <source>
        <dbReference type="EMBL" id="KAJ8643475.1"/>
    </source>
</evidence>
<dbReference type="EMBL" id="CM056810">
    <property type="protein sequence ID" value="KAJ8643475.1"/>
    <property type="molecule type" value="Genomic_DNA"/>
</dbReference>
<gene>
    <name evidence="1" type="ORF">MRB53_005223</name>
</gene>
<dbReference type="Proteomes" id="UP001234297">
    <property type="component" value="Chromosome 2"/>
</dbReference>
<name>A0ACC2MDG8_PERAE</name>
<sequence length="191" mass="20680">MERSLPYPMLVIFFCFVGFVRCDFASDSAECMDQLIGLTNCLTFIEGSAKKATPECCSNLKQVLGKSKKCLCVLVKDRNEPGLGFKVNATLAMKLPGACNAPVNISECVDLLHLNPKSAEAQIFEQFERTLTATNKTTNVAAVNGVSSGPNGGSIAAEKSGRNDMKRQQLVSKMVTNVWIWCLASLMIMGS</sequence>
<keyword evidence="2" id="KW-1185">Reference proteome</keyword>
<protein>
    <submittedName>
        <fullName evidence="1">Uncharacterized protein</fullName>
    </submittedName>
</protein>
<evidence type="ECO:0000313" key="2">
    <source>
        <dbReference type="Proteomes" id="UP001234297"/>
    </source>
</evidence>
<accession>A0ACC2MDG8</accession>
<reference evidence="1 2" key="1">
    <citation type="journal article" date="2022" name="Hortic Res">
        <title>A haplotype resolved chromosomal level avocado genome allows analysis of novel avocado genes.</title>
        <authorList>
            <person name="Nath O."/>
            <person name="Fletcher S.J."/>
            <person name="Hayward A."/>
            <person name="Shaw L.M."/>
            <person name="Masouleh A.K."/>
            <person name="Furtado A."/>
            <person name="Henry R.J."/>
            <person name="Mitter N."/>
        </authorList>
    </citation>
    <scope>NUCLEOTIDE SEQUENCE [LARGE SCALE GENOMIC DNA]</scope>
    <source>
        <strain evidence="2">cv. Hass</strain>
    </source>
</reference>
<proteinExistence type="predicted"/>
<comment type="caution">
    <text evidence="1">The sequence shown here is derived from an EMBL/GenBank/DDBJ whole genome shotgun (WGS) entry which is preliminary data.</text>
</comment>